<reference evidence="1 2" key="1">
    <citation type="journal article" date="2012" name="Proc. Natl. Acad. Sci. U.S.A.">
        <title>Genome streamlining and chemical defense in a coral reef symbiosis.</title>
        <authorList>
            <person name="Kwan J.C."/>
            <person name="Donia M.S."/>
            <person name="Han A.W."/>
            <person name="Hirose E."/>
            <person name="Haygood M.G."/>
            <person name="Schmidt E.W."/>
        </authorList>
    </citation>
    <scope>NUCLEOTIDE SEQUENCE [LARGE SCALE GENOMIC DNA]</scope>
    <source>
        <strain evidence="1 2">L2</strain>
    </source>
</reference>
<dbReference type="HOGENOM" id="CLU_3286552_0_0_5"/>
<protein>
    <submittedName>
        <fullName evidence="1">Uncharacterized protein</fullName>
    </submittedName>
</protein>
<sequence>MICRPYIYNIVFYQKISSKETVTLSNVLMLKFGMFSCKII</sequence>
<keyword evidence="2" id="KW-1185">Reference proteome</keyword>
<dbReference type="KEGG" id="thal:A1OE_913"/>
<proteinExistence type="predicted"/>
<evidence type="ECO:0000313" key="2">
    <source>
        <dbReference type="Proteomes" id="UP000010077"/>
    </source>
</evidence>
<dbReference type="AlphaFoldDB" id="K7YNJ4"/>
<organism evidence="1 2">
    <name type="scientific">Candidatus Endolissoclinum faulkneri L2</name>
    <dbReference type="NCBI Taxonomy" id="1193729"/>
    <lineage>
        <taxon>Bacteria</taxon>
        <taxon>Pseudomonadati</taxon>
        <taxon>Pseudomonadota</taxon>
        <taxon>Alphaproteobacteria</taxon>
        <taxon>Rhodospirillales</taxon>
        <taxon>Rhodospirillaceae</taxon>
        <taxon>Candidatus Endolissoclinum</taxon>
    </lineage>
</organism>
<accession>K7YNJ4</accession>
<evidence type="ECO:0000313" key="1">
    <source>
        <dbReference type="EMBL" id="AFX99097.1"/>
    </source>
</evidence>
<name>K7YNJ4_9PROT</name>
<gene>
    <name evidence="1" type="ORF">A1OE_913</name>
</gene>
<dbReference type="Proteomes" id="UP000010077">
    <property type="component" value="Chromosome"/>
</dbReference>
<dbReference type="EMBL" id="CP003539">
    <property type="protein sequence ID" value="AFX99097.1"/>
    <property type="molecule type" value="Genomic_DNA"/>
</dbReference>